<evidence type="ECO:0000256" key="7">
    <source>
        <dbReference type="ARBA" id="ARBA00018337"/>
    </source>
</evidence>
<gene>
    <name evidence="20" type="ORF">PPERSA_09103</name>
</gene>
<keyword evidence="8" id="KW-0444">Lipid biosynthesis</keyword>
<feature type="compositionally biased region" description="Basic residues" evidence="19">
    <location>
        <begin position="196"/>
        <end position="205"/>
    </location>
</feature>
<dbReference type="InterPro" id="IPR015222">
    <property type="entry name" value="Tam41"/>
</dbReference>
<comment type="subcellular location">
    <subcellularLocation>
        <location evidence="2">Mitochondrion inner membrane</location>
        <topology evidence="2">Peripheral membrane protein</topology>
        <orientation evidence="2">Matrix side</orientation>
    </subcellularLocation>
</comment>
<accession>A0A0V0QX86</accession>
<dbReference type="Pfam" id="PF09139">
    <property type="entry name" value="Tam41_Mmp37"/>
    <property type="match status" value="2"/>
</dbReference>
<evidence type="ECO:0000256" key="5">
    <source>
        <dbReference type="ARBA" id="ARBA00005458"/>
    </source>
</evidence>
<keyword evidence="11" id="KW-0999">Mitochondrion inner membrane</keyword>
<evidence type="ECO:0000256" key="3">
    <source>
        <dbReference type="ARBA" id="ARBA00005119"/>
    </source>
</evidence>
<dbReference type="InParanoid" id="A0A0V0QX86"/>
<keyword evidence="12" id="KW-0460">Magnesium</keyword>
<dbReference type="GO" id="GO:0016024">
    <property type="term" value="P:CDP-diacylglycerol biosynthetic process"/>
    <property type="evidence" value="ECO:0007669"/>
    <property type="project" value="UniProtKB-UniPathway"/>
</dbReference>
<evidence type="ECO:0000256" key="15">
    <source>
        <dbReference type="ARBA" id="ARBA00023136"/>
    </source>
</evidence>
<evidence type="ECO:0000256" key="19">
    <source>
        <dbReference type="SAM" id="MobiDB-lite"/>
    </source>
</evidence>
<evidence type="ECO:0000256" key="8">
    <source>
        <dbReference type="ARBA" id="ARBA00022516"/>
    </source>
</evidence>
<name>A0A0V0QX86_PSEPJ</name>
<evidence type="ECO:0000256" key="9">
    <source>
        <dbReference type="ARBA" id="ARBA00022679"/>
    </source>
</evidence>
<evidence type="ECO:0000256" key="17">
    <source>
        <dbReference type="ARBA" id="ARBA00023264"/>
    </source>
</evidence>
<dbReference type="UniPathway" id="UPA00557">
    <property type="reaction ID" value="UER00614"/>
</dbReference>
<evidence type="ECO:0000256" key="1">
    <source>
        <dbReference type="ARBA" id="ARBA00001946"/>
    </source>
</evidence>
<comment type="pathway">
    <text evidence="4">Lipid metabolism.</text>
</comment>
<dbReference type="GO" id="GO:0005743">
    <property type="term" value="C:mitochondrial inner membrane"/>
    <property type="evidence" value="ECO:0007669"/>
    <property type="project" value="UniProtKB-SubCell"/>
</dbReference>
<dbReference type="EMBL" id="LDAU01000092">
    <property type="protein sequence ID" value="KRX06701.1"/>
    <property type="molecule type" value="Genomic_DNA"/>
</dbReference>
<keyword evidence="13" id="KW-0443">Lipid metabolism</keyword>
<keyword evidence="16" id="KW-0594">Phospholipid biosynthesis</keyword>
<evidence type="ECO:0000256" key="18">
    <source>
        <dbReference type="ARBA" id="ARBA00029893"/>
    </source>
</evidence>
<evidence type="ECO:0000256" key="12">
    <source>
        <dbReference type="ARBA" id="ARBA00022842"/>
    </source>
</evidence>
<dbReference type="PANTHER" id="PTHR13619">
    <property type="entry name" value="PHOSPHATIDATE CYTIDYLYLTRANSFERASE, MITOCHONDRIAL"/>
    <property type="match status" value="1"/>
</dbReference>
<dbReference type="OrthoDB" id="288202at2759"/>
<organism evidence="20 21">
    <name type="scientific">Pseudocohnilembus persalinus</name>
    <name type="common">Ciliate</name>
    <dbReference type="NCBI Taxonomy" id="266149"/>
    <lineage>
        <taxon>Eukaryota</taxon>
        <taxon>Sar</taxon>
        <taxon>Alveolata</taxon>
        <taxon>Ciliophora</taxon>
        <taxon>Intramacronucleata</taxon>
        <taxon>Oligohymenophorea</taxon>
        <taxon>Scuticociliatia</taxon>
        <taxon>Philasterida</taxon>
        <taxon>Pseudocohnilembidae</taxon>
        <taxon>Pseudocohnilembus</taxon>
    </lineage>
</organism>
<dbReference type="AlphaFoldDB" id="A0A0V0QX86"/>
<comment type="pathway">
    <text evidence="3">Phospholipid metabolism; CDP-diacylglycerol biosynthesis; CDP-diacylglycerol from sn-glycerol 3-phosphate: step 3/3.</text>
</comment>
<keyword evidence="21" id="KW-1185">Reference proteome</keyword>
<evidence type="ECO:0000256" key="10">
    <source>
        <dbReference type="ARBA" id="ARBA00022695"/>
    </source>
</evidence>
<keyword evidence="17" id="KW-1208">Phospholipid metabolism</keyword>
<feature type="region of interest" description="Disordered" evidence="19">
    <location>
        <begin position="190"/>
        <end position="216"/>
    </location>
</feature>
<evidence type="ECO:0000256" key="16">
    <source>
        <dbReference type="ARBA" id="ARBA00023209"/>
    </source>
</evidence>
<keyword evidence="14" id="KW-0496">Mitochondrion</keyword>
<evidence type="ECO:0000256" key="14">
    <source>
        <dbReference type="ARBA" id="ARBA00023128"/>
    </source>
</evidence>
<evidence type="ECO:0000256" key="2">
    <source>
        <dbReference type="ARBA" id="ARBA00004443"/>
    </source>
</evidence>
<dbReference type="PANTHER" id="PTHR13619:SF0">
    <property type="entry name" value="PHOSPHATIDATE CYTIDYLYLTRANSFERASE, MITOCHONDRIAL"/>
    <property type="match status" value="1"/>
</dbReference>
<evidence type="ECO:0000256" key="4">
    <source>
        <dbReference type="ARBA" id="ARBA00005189"/>
    </source>
</evidence>
<comment type="cofactor">
    <cofactor evidence="1">
        <name>Mg(2+)</name>
        <dbReference type="ChEBI" id="CHEBI:18420"/>
    </cofactor>
</comment>
<keyword evidence="9" id="KW-0808">Transferase</keyword>
<dbReference type="GO" id="GO:0032049">
    <property type="term" value="P:cardiolipin biosynthetic process"/>
    <property type="evidence" value="ECO:0007669"/>
    <property type="project" value="InterPro"/>
</dbReference>
<evidence type="ECO:0000256" key="13">
    <source>
        <dbReference type="ARBA" id="ARBA00023098"/>
    </source>
</evidence>
<protein>
    <recommendedName>
        <fullName evidence="7">Phosphatidate cytidylyltransferase, mitochondrial</fullName>
        <ecNumber evidence="6">2.7.7.41</ecNumber>
    </recommendedName>
    <alternativeName>
        <fullName evidence="18">CDP-diacylglycerol synthase</fullName>
    </alternativeName>
</protein>
<dbReference type="Proteomes" id="UP000054937">
    <property type="component" value="Unassembled WGS sequence"/>
</dbReference>
<evidence type="ECO:0000256" key="6">
    <source>
        <dbReference type="ARBA" id="ARBA00012487"/>
    </source>
</evidence>
<dbReference type="OMA" id="MGTLKMM"/>
<dbReference type="EC" id="2.7.7.41" evidence="6"/>
<proteinExistence type="inferred from homology"/>
<keyword evidence="15" id="KW-0472">Membrane</keyword>
<reference evidence="20 21" key="1">
    <citation type="journal article" date="2015" name="Sci. Rep.">
        <title>Genome of the facultative scuticociliatosis pathogen Pseudocohnilembus persalinus provides insight into its virulence through horizontal gene transfer.</title>
        <authorList>
            <person name="Xiong J."/>
            <person name="Wang G."/>
            <person name="Cheng J."/>
            <person name="Tian M."/>
            <person name="Pan X."/>
            <person name="Warren A."/>
            <person name="Jiang C."/>
            <person name="Yuan D."/>
            <person name="Miao W."/>
        </authorList>
    </citation>
    <scope>NUCLEOTIDE SEQUENCE [LARGE SCALE GENOMIC DNA]</scope>
    <source>
        <strain evidence="20">36N120E</strain>
    </source>
</reference>
<keyword evidence="10" id="KW-0548">Nucleotidyltransferase</keyword>
<dbReference type="GO" id="GO:0004605">
    <property type="term" value="F:phosphatidate cytidylyltransferase activity"/>
    <property type="evidence" value="ECO:0007669"/>
    <property type="project" value="UniProtKB-EC"/>
</dbReference>
<evidence type="ECO:0000313" key="21">
    <source>
        <dbReference type="Proteomes" id="UP000054937"/>
    </source>
</evidence>
<comment type="similarity">
    <text evidence="5">Belongs to the TAM41 family.</text>
</comment>
<evidence type="ECO:0000256" key="11">
    <source>
        <dbReference type="ARBA" id="ARBA00022792"/>
    </source>
</evidence>
<evidence type="ECO:0000313" key="20">
    <source>
        <dbReference type="EMBL" id="KRX06701.1"/>
    </source>
</evidence>
<sequence length="400" mass="46658">MTQNQEDTYKTPQSLINKEEFSQILQQKFPKLEFAFGYGSGVFAQTSYDYSDKKKNPMIDLIFVVDDVEEFHSENLKLNPSHYSGLGKIFGSKYLEFLQKHIIPIHFNPMIQLTDDIQIKYGVIEKRKFIRDLTNWDTLICAGRLHKPVKILINNDVDGKIQEALWQNLVSATSVSFLLNYEEIMQGIPEEEQHQKKTTKNNQKNKKQEQQQQQGKYKNPFEKFVVQDSYQDTQQQFNQIMDTMLFFSTVASISYVGDVRYKVGAENQNKVQNIIEGNYENFDKLYREVFKLNPLPEICKFSDQYIDEIELNLQKEDNINKLIQSIPVRLATEFTGVEKDCYESLNRIHPKDVAKALSDSIKKKNGFYSKRMVIYNALSTSLIKNGVYVIQKLKKGILKR</sequence>
<comment type="caution">
    <text evidence="20">The sequence shown here is derived from an EMBL/GenBank/DDBJ whole genome shotgun (WGS) entry which is preliminary data.</text>
</comment>